<feature type="region of interest" description="Disordered" evidence="1">
    <location>
        <begin position="52"/>
        <end position="91"/>
    </location>
</feature>
<reference evidence="3 4" key="1">
    <citation type="submission" date="2019-09" db="EMBL/GenBank/DDBJ databases">
        <title>Report of infection by Mycobacterium simiae a patient suffering from pulmonary tuberculosis.</title>
        <authorList>
            <person name="Mohanty P.S."/>
            <person name="Bansal A.K."/>
            <person name="Singh H."/>
            <person name="Sharma S."/>
            <person name="Patil S.A."/>
            <person name="Upadhaya P."/>
            <person name="Singh P.K."/>
            <person name="Kumar D."/>
            <person name="Kumar S."/>
            <person name="Singh R.K."/>
            <person name="Chaudhary B."/>
        </authorList>
    </citation>
    <scope>NUCLEOTIDE SEQUENCE [LARGE SCALE GENOMIC DNA]</scope>
    <source>
        <strain evidence="3 4">JAL-560-SIM</strain>
    </source>
</reference>
<dbReference type="EMBL" id="VTZN01000130">
    <property type="protein sequence ID" value="KAA1248794.1"/>
    <property type="molecule type" value="Genomic_DNA"/>
</dbReference>
<evidence type="ECO:0000313" key="4">
    <source>
        <dbReference type="Proteomes" id="UP000324701"/>
    </source>
</evidence>
<feature type="transmembrane region" description="Helical" evidence="2">
    <location>
        <begin position="6"/>
        <end position="36"/>
    </location>
</feature>
<name>A0A5B1BNH1_MYCSI</name>
<proteinExistence type="predicted"/>
<dbReference type="Proteomes" id="UP000324701">
    <property type="component" value="Unassembled WGS sequence"/>
</dbReference>
<keyword evidence="2" id="KW-0472">Membrane</keyword>
<feature type="transmembrane region" description="Helical" evidence="2">
    <location>
        <begin position="97"/>
        <end position="115"/>
    </location>
</feature>
<organism evidence="3 4">
    <name type="scientific">Mycobacterium simiae</name>
    <name type="common">Mycobacterium habana</name>
    <dbReference type="NCBI Taxonomy" id="1784"/>
    <lineage>
        <taxon>Bacteria</taxon>
        <taxon>Bacillati</taxon>
        <taxon>Actinomycetota</taxon>
        <taxon>Actinomycetes</taxon>
        <taxon>Mycobacteriales</taxon>
        <taxon>Mycobacteriaceae</taxon>
        <taxon>Mycobacterium</taxon>
        <taxon>Mycobacterium simiae complex</taxon>
    </lineage>
</organism>
<dbReference type="AlphaFoldDB" id="A0A5B1BNH1"/>
<dbReference type="RefSeq" id="WP_149655339.1">
    <property type="nucleotide sequence ID" value="NZ_VTZN01000130.1"/>
</dbReference>
<sequence length="116" mass="12491">MVVKLAALLVSALLVVAALVFVFWWIVTAAALYGIYRGGSRSLRWYRRRTRVSGAPPGRATGPCGDSTPLVPSGRSSRHLRPATRPRTTDLRDNPSILMGSVLVAGPIVVLVTRVP</sequence>
<keyword evidence="4" id="KW-1185">Reference proteome</keyword>
<protein>
    <submittedName>
        <fullName evidence="3">Uncharacterized protein</fullName>
    </submittedName>
</protein>
<gene>
    <name evidence="3" type="ORF">F0Q45_18605</name>
</gene>
<comment type="caution">
    <text evidence="3">The sequence shown here is derived from an EMBL/GenBank/DDBJ whole genome shotgun (WGS) entry which is preliminary data.</text>
</comment>
<accession>A0A5B1BNH1</accession>
<evidence type="ECO:0000256" key="2">
    <source>
        <dbReference type="SAM" id="Phobius"/>
    </source>
</evidence>
<evidence type="ECO:0000313" key="3">
    <source>
        <dbReference type="EMBL" id="KAA1248794.1"/>
    </source>
</evidence>
<keyword evidence="2" id="KW-1133">Transmembrane helix</keyword>
<evidence type="ECO:0000256" key="1">
    <source>
        <dbReference type="SAM" id="MobiDB-lite"/>
    </source>
</evidence>
<keyword evidence="2" id="KW-0812">Transmembrane</keyword>